<organism evidence="2 3">
    <name type="scientific">Lentinula lateritia</name>
    <dbReference type="NCBI Taxonomy" id="40482"/>
    <lineage>
        <taxon>Eukaryota</taxon>
        <taxon>Fungi</taxon>
        <taxon>Dikarya</taxon>
        <taxon>Basidiomycota</taxon>
        <taxon>Agaricomycotina</taxon>
        <taxon>Agaricomycetes</taxon>
        <taxon>Agaricomycetidae</taxon>
        <taxon>Agaricales</taxon>
        <taxon>Marasmiineae</taxon>
        <taxon>Omphalotaceae</taxon>
        <taxon>Lentinula</taxon>
    </lineage>
</organism>
<evidence type="ECO:0000313" key="2">
    <source>
        <dbReference type="EMBL" id="KAJ4466724.1"/>
    </source>
</evidence>
<reference evidence="2" key="1">
    <citation type="submission" date="2022-08" db="EMBL/GenBank/DDBJ databases">
        <title>A Global Phylogenomic Analysis of the Shiitake Genus Lentinula.</title>
        <authorList>
            <consortium name="DOE Joint Genome Institute"/>
            <person name="Sierra-Patev S."/>
            <person name="Min B."/>
            <person name="Naranjo-Ortiz M."/>
            <person name="Looney B."/>
            <person name="Konkel Z."/>
            <person name="Slot J.C."/>
            <person name="Sakamoto Y."/>
            <person name="Steenwyk J.L."/>
            <person name="Rokas A."/>
            <person name="Carro J."/>
            <person name="Camarero S."/>
            <person name="Ferreira P."/>
            <person name="Molpeceres G."/>
            <person name="Ruiz-Duenas F.J."/>
            <person name="Serrano A."/>
            <person name="Henrissat B."/>
            <person name="Drula E."/>
            <person name="Hughes K.W."/>
            <person name="Mata J.L."/>
            <person name="Ishikawa N.K."/>
            <person name="Vargas-Isla R."/>
            <person name="Ushijima S."/>
            <person name="Smith C.A."/>
            <person name="Ahrendt S."/>
            <person name="Andreopoulos W."/>
            <person name="He G."/>
            <person name="Labutti K."/>
            <person name="Lipzen A."/>
            <person name="Ng V."/>
            <person name="Riley R."/>
            <person name="Sandor L."/>
            <person name="Barry K."/>
            <person name="Martinez A.T."/>
            <person name="Xiao Y."/>
            <person name="Gibbons J.G."/>
            <person name="Terashima K."/>
            <person name="Grigoriev I.V."/>
            <person name="Hibbett D.S."/>
        </authorList>
    </citation>
    <scope>NUCLEOTIDE SEQUENCE</scope>
    <source>
        <strain evidence="2">RHP3577 ss4</strain>
    </source>
</reference>
<evidence type="ECO:0008006" key="4">
    <source>
        <dbReference type="Google" id="ProtNLM"/>
    </source>
</evidence>
<gene>
    <name evidence="2" type="ORF">C8R41DRAFT_926007</name>
</gene>
<dbReference type="EMBL" id="JANVFT010000113">
    <property type="protein sequence ID" value="KAJ4466724.1"/>
    <property type="molecule type" value="Genomic_DNA"/>
</dbReference>
<proteinExistence type="predicted"/>
<name>A0ABQ8UZ77_9AGAR</name>
<sequence length="219" mass="25037">MVKRSHQSRRTSVRSISSSPSPPPSLVRQELKELEDRFPLYSAVPDFQADKKDAQVDDYFGEDTTICALYFGLEYSDLQKRTLDLKTVHTTVGTQKSIVRLIDFRSEFAFDFSADKLYIALVVFEYRRYAIAGTYDKDMAEHNMSLYSIGCHEIYKGDIAICFYGQVQQSRLLRGVPKLPRDGTMSQSEVLEKVTSAFVRNVRGHVEDGLPFKRVIRAV</sequence>
<comment type="caution">
    <text evidence="2">The sequence shown here is derived from an EMBL/GenBank/DDBJ whole genome shotgun (WGS) entry which is preliminary data.</text>
</comment>
<evidence type="ECO:0000313" key="3">
    <source>
        <dbReference type="Proteomes" id="UP001150217"/>
    </source>
</evidence>
<feature type="region of interest" description="Disordered" evidence="1">
    <location>
        <begin position="1"/>
        <end position="27"/>
    </location>
</feature>
<keyword evidence="3" id="KW-1185">Reference proteome</keyword>
<accession>A0ABQ8UZ77</accession>
<dbReference type="Proteomes" id="UP001150217">
    <property type="component" value="Unassembled WGS sequence"/>
</dbReference>
<protein>
    <recommendedName>
        <fullName evidence="4">Fungal-type protein kinase domain-containing protein</fullName>
    </recommendedName>
</protein>
<feature type="compositionally biased region" description="Basic residues" evidence="1">
    <location>
        <begin position="1"/>
        <end position="12"/>
    </location>
</feature>
<evidence type="ECO:0000256" key="1">
    <source>
        <dbReference type="SAM" id="MobiDB-lite"/>
    </source>
</evidence>